<organism evidence="2 3">
    <name type="scientific">Pontibacillus salipaludis</name>
    <dbReference type="NCBI Taxonomy" id="1697394"/>
    <lineage>
        <taxon>Bacteria</taxon>
        <taxon>Bacillati</taxon>
        <taxon>Bacillota</taxon>
        <taxon>Bacilli</taxon>
        <taxon>Bacillales</taxon>
        <taxon>Bacillaceae</taxon>
        <taxon>Pontibacillus</taxon>
    </lineage>
</organism>
<comment type="caution">
    <text evidence="2">The sequence shown here is derived from an EMBL/GenBank/DDBJ whole genome shotgun (WGS) entry which is preliminary data.</text>
</comment>
<accession>A0ABQ1PYX9</accession>
<dbReference type="RefSeq" id="WP_188651952.1">
    <property type="nucleotide sequence ID" value="NZ_BMIN01000004.1"/>
</dbReference>
<name>A0ABQ1PYX9_9BACI</name>
<keyword evidence="3" id="KW-1185">Reference proteome</keyword>
<evidence type="ECO:0000256" key="1">
    <source>
        <dbReference type="SAM" id="SignalP"/>
    </source>
</evidence>
<gene>
    <name evidence="2" type="ORF">GCM10011389_12590</name>
</gene>
<keyword evidence="1" id="KW-0732">Signal</keyword>
<protein>
    <submittedName>
        <fullName evidence="2">Uncharacterized protein</fullName>
    </submittedName>
</protein>
<reference evidence="3" key="1">
    <citation type="journal article" date="2019" name="Int. J. Syst. Evol. Microbiol.">
        <title>The Global Catalogue of Microorganisms (GCM) 10K type strain sequencing project: providing services to taxonomists for standard genome sequencing and annotation.</title>
        <authorList>
            <consortium name="The Broad Institute Genomics Platform"/>
            <consortium name="The Broad Institute Genome Sequencing Center for Infectious Disease"/>
            <person name="Wu L."/>
            <person name="Ma J."/>
        </authorList>
    </citation>
    <scope>NUCLEOTIDE SEQUENCE [LARGE SCALE GENOMIC DNA]</scope>
    <source>
        <strain evidence="3">CGMCC 1.15353</strain>
    </source>
</reference>
<dbReference type="EMBL" id="BMIN01000004">
    <property type="protein sequence ID" value="GGD06541.1"/>
    <property type="molecule type" value="Genomic_DNA"/>
</dbReference>
<evidence type="ECO:0000313" key="3">
    <source>
        <dbReference type="Proteomes" id="UP000642571"/>
    </source>
</evidence>
<sequence length="54" mass="6190">MKYCKSFLMVLGILGIILNACGQTKNDSRAGLFTVEDLNPEFFFKDEVIGEMWR</sequence>
<evidence type="ECO:0000313" key="2">
    <source>
        <dbReference type="EMBL" id="GGD06541.1"/>
    </source>
</evidence>
<dbReference type="Proteomes" id="UP000642571">
    <property type="component" value="Unassembled WGS sequence"/>
</dbReference>
<proteinExistence type="predicted"/>
<feature type="chain" id="PRO_5045590378" evidence="1">
    <location>
        <begin position="23"/>
        <end position="54"/>
    </location>
</feature>
<feature type="signal peptide" evidence="1">
    <location>
        <begin position="1"/>
        <end position="22"/>
    </location>
</feature>